<gene>
    <name evidence="2" type="ORF">PUR29_36940</name>
</gene>
<name>A0ABV0A5B7_9HYPH</name>
<dbReference type="Proteomes" id="UP001407347">
    <property type="component" value="Unassembled WGS sequence"/>
</dbReference>
<sequence length="123" mass="12833">PEPPAPPTFDPIAAAQRAAARLLKAVMLRVDTIRPLPSGAVILTFACPDTLHDELMVWGAAVEDLEILAEDDEDGADAERTDDPLASEWPGPPGAASWCGLGLATGGIVSDLSTYNRLDGLTA</sequence>
<reference evidence="2 3" key="1">
    <citation type="journal article" date="2023" name="PLoS ONE">
        <title>Complete genome assembly of Hawai'i environmental nontuberculous mycobacteria reveals unexpected co-isolation with methylobacteria.</title>
        <authorList>
            <person name="Hendrix J."/>
            <person name="Epperson L.E."/>
            <person name="Tong E.I."/>
            <person name="Chan Y.L."/>
            <person name="Hasan N.A."/>
            <person name="Dawrs S.N."/>
            <person name="Norton G.J."/>
            <person name="Virdi R."/>
            <person name="Crooks J.L."/>
            <person name="Chan E.D."/>
            <person name="Honda J.R."/>
            <person name="Strong M."/>
        </authorList>
    </citation>
    <scope>NUCLEOTIDE SEQUENCE [LARGE SCALE GENOMIC DNA]</scope>
    <source>
        <strain evidence="2 3">NJH_HI04-1</strain>
    </source>
</reference>
<comment type="caution">
    <text evidence="2">The sequence shown here is derived from an EMBL/GenBank/DDBJ whole genome shotgun (WGS) entry which is preliminary data.</text>
</comment>
<organism evidence="2 3">
    <name type="scientific">Methylobacterium ajmalii</name>
    <dbReference type="NCBI Taxonomy" id="2738439"/>
    <lineage>
        <taxon>Bacteria</taxon>
        <taxon>Pseudomonadati</taxon>
        <taxon>Pseudomonadota</taxon>
        <taxon>Alphaproteobacteria</taxon>
        <taxon>Hyphomicrobiales</taxon>
        <taxon>Methylobacteriaceae</taxon>
        <taxon>Methylobacterium</taxon>
    </lineage>
</organism>
<feature type="non-terminal residue" evidence="2">
    <location>
        <position position="1"/>
    </location>
</feature>
<evidence type="ECO:0000256" key="1">
    <source>
        <dbReference type="SAM" id="MobiDB-lite"/>
    </source>
</evidence>
<dbReference type="RefSeq" id="WP_346013972.1">
    <property type="nucleotide sequence ID" value="NZ_JAQYXP010000012.1"/>
</dbReference>
<keyword evidence="3" id="KW-1185">Reference proteome</keyword>
<accession>A0ABV0A5B7</accession>
<evidence type="ECO:0000313" key="3">
    <source>
        <dbReference type="Proteomes" id="UP001407347"/>
    </source>
</evidence>
<feature type="region of interest" description="Disordered" evidence="1">
    <location>
        <begin position="71"/>
        <end position="91"/>
    </location>
</feature>
<protein>
    <submittedName>
        <fullName evidence="2">Uncharacterized protein</fullName>
    </submittedName>
</protein>
<proteinExistence type="predicted"/>
<evidence type="ECO:0000313" key="2">
    <source>
        <dbReference type="EMBL" id="MEN3239027.1"/>
    </source>
</evidence>
<dbReference type="EMBL" id="JAQYXP010000012">
    <property type="protein sequence ID" value="MEN3239027.1"/>
    <property type="molecule type" value="Genomic_DNA"/>
</dbReference>